<evidence type="ECO:0000313" key="2">
    <source>
        <dbReference type="Proteomes" id="UP000320475"/>
    </source>
</evidence>
<protein>
    <recommendedName>
        <fullName evidence="3">CCHC-type domain-containing protein</fullName>
    </recommendedName>
</protein>
<dbReference type="EMBL" id="QEAM01000100">
    <property type="protein sequence ID" value="TPX46578.1"/>
    <property type="molecule type" value="Genomic_DNA"/>
</dbReference>
<reference evidence="1 2" key="1">
    <citation type="journal article" date="2019" name="Sci. Rep.">
        <title>Comparative genomics of chytrid fungi reveal insights into the obligate biotrophic and pathogenic lifestyle of Synchytrium endobioticum.</title>
        <authorList>
            <person name="van de Vossenberg B.T.L.H."/>
            <person name="Warris S."/>
            <person name="Nguyen H.D.T."/>
            <person name="van Gent-Pelzer M.P.E."/>
            <person name="Joly D.L."/>
            <person name="van de Geest H.C."/>
            <person name="Bonants P.J.M."/>
            <person name="Smith D.S."/>
            <person name="Levesque C.A."/>
            <person name="van der Lee T.A.J."/>
        </authorList>
    </citation>
    <scope>NUCLEOTIDE SEQUENCE [LARGE SCALE GENOMIC DNA]</scope>
    <source>
        <strain evidence="1 2">LEV6574</strain>
    </source>
</reference>
<dbReference type="Proteomes" id="UP000320475">
    <property type="component" value="Unassembled WGS sequence"/>
</dbReference>
<accession>A0A507D5V0</accession>
<organism evidence="1 2">
    <name type="scientific">Synchytrium endobioticum</name>
    <dbReference type="NCBI Taxonomy" id="286115"/>
    <lineage>
        <taxon>Eukaryota</taxon>
        <taxon>Fungi</taxon>
        <taxon>Fungi incertae sedis</taxon>
        <taxon>Chytridiomycota</taxon>
        <taxon>Chytridiomycota incertae sedis</taxon>
        <taxon>Chytridiomycetes</taxon>
        <taxon>Synchytriales</taxon>
        <taxon>Synchytriaceae</taxon>
        <taxon>Synchytrium</taxon>
    </lineage>
</organism>
<evidence type="ECO:0008006" key="3">
    <source>
        <dbReference type="Google" id="ProtNLM"/>
    </source>
</evidence>
<evidence type="ECO:0000313" key="1">
    <source>
        <dbReference type="EMBL" id="TPX46578.1"/>
    </source>
</evidence>
<dbReference type="AlphaFoldDB" id="A0A507D5V0"/>
<comment type="caution">
    <text evidence="1">The sequence shown here is derived from an EMBL/GenBank/DDBJ whole genome shotgun (WGS) entry which is preliminary data.</text>
</comment>
<sequence length="163" mass="18026">MVVVDRRSKSVVFIPTTESITADETAKLVFKYVICNHTIIRNLDISPYSTLRDQLITGDIVNPSFETIRNQMVNLKMIQGANGSQSTAMMGVKQSKKSMNKGTTLPIVPTQNEAFPGFKNQMNDGNIGKARVLVCTKCWTSGHISKSCTKDPKPFPGMNKVQE</sequence>
<proteinExistence type="predicted"/>
<name>A0A507D5V0_9FUNG</name>
<dbReference type="VEuPathDB" id="FungiDB:SeMB42_g03921"/>
<gene>
    <name evidence="1" type="ORF">SeLEV6574_g03148</name>
</gene>